<evidence type="ECO:0000313" key="2">
    <source>
        <dbReference type="EMBL" id="HIW83660.1"/>
    </source>
</evidence>
<accession>A0A9D1RA34</accession>
<reference evidence="2" key="2">
    <citation type="submission" date="2021-04" db="EMBL/GenBank/DDBJ databases">
        <authorList>
            <person name="Gilroy R."/>
        </authorList>
    </citation>
    <scope>NUCLEOTIDE SEQUENCE</scope>
    <source>
        <strain evidence="2">ChiSxjej1B13-11762</strain>
    </source>
</reference>
<dbReference type="PANTHER" id="PTHR36928">
    <property type="entry name" value="PHOSPHATASE YCDX-RELATED"/>
    <property type="match status" value="1"/>
</dbReference>
<evidence type="ECO:0000313" key="3">
    <source>
        <dbReference type="Proteomes" id="UP000824263"/>
    </source>
</evidence>
<dbReference type="Proteomes" id="UP000824263">
    <property type="component" value="Unassembled WGS sequence"/>
</dbReference>
<dbReference type="Gene3D" id="3.20.20.140">
    <property type="entry name" value="Metal-dependent hydrolases"/>
    <property type="match status" value="1"/>
</dbReference>
<protein>
    <submittedName>
        <fullName evidence="2">Phosphatase</fullName>
    </submittedName>
</protein>
<dbReference type="AlphaFoldDB" id="A0A9D1RA34"/>
<gene>
    <name evidence="2" type="ORF">H9873_04985</name>
</gene>
<organism evidence="2 3">
    <name type="scientific">Candidatus Dorea gallistercoris</name>
    <dbReference type="NCBI Taxonomy" id="2838542"/>
    <lineage>
        <taxon>Bacteria</taxon>
        <taxon>Bacillati</taxon>
        <taxon>Bacillota</taxon>
        <taxon>Clostridia</taxon>
        <taxon>Lachnospirales</taxon>
        <taxon>Lachnospiraceae</taxon>
        <taxon>Dorea</taxon>
    </lineage>
</organism>
<dbReference type="InterPro" id="IPR003141">
    <property type="entry name" value="Pol/His_phosphatase_N"/>
</dbReference>
<dbReference type="GO" id="GO:0042578">
    <property type="term" value="F:phosphoric ester hydrolase activity"/>
    <property type="evidence" value="ECO:0007669"/>
    <property type="project" value="TreeGrafter"/>
</dbReference>
<dbReference type="Pfam" id="PF02811">
    <property type="entry name" value="PHP"/>
    <property type="match status" value="1"/>
</dbReference>
<dbReference type="GO" id="GO:0005829">
    <property type="term" value="C:cytosol"/>
    <property type="evidence" value="ECO:0007669"/>
    <property type="project" value="TreeGrafter"/>
</dbReference>
<name>A0A9D1RA34_9FIRM</name>
<comment type="caution">
    <text evidence="2">The sequence shown here is derived from an EMBL/GenBank/DDBJ whole genome shotgun (WGS) entry which is preliminary data.</text>
</comment>
<proteinExistence type="predicted"/>
<dbReference type="SMART" id="SM00481">
    <property type="entry name" value="POLIIIAc"/>
    <property type="match status" value="1"/>
</dbReference>
<dbReference type="NCBIfam" id="NF006702">
    <property type="entry name" value="PRK09248.1"/>
    <property type="match status" value="1"/>
</dbReference>
<dbReference type="InterPro" id="IPR016195">
    <property type="entry name" value="Pol/histidinol_Pase-like"/>
</dbReference>
<dbReference type="SUPFAM" id="SSF89550">
    <property type="entry name" value="PHP domain-like"/>
    <property type="match status" value="1"/>
</dbReference>
<evidence type="ECO:0000259" key="1">
    <source>
        <dbReference type="SMART" id="SM00481"/>
    </source>
</evidence>
<sequence>MTIEIDTHSHTLASGHAYSTIREMVYMAAEKGLKGLAVTEHAPKMPGSTNLFYFQNLKIVPRQMYGVELLLGVELNIMNEAGEVDLPDRTIRDLDIAIASLHTPCYQGEKTREAVLEAYVHTMERGDVDIIGHPDDGRFPVDYEALAQEAKRTGTLLEVNNSSLSPNGYRENTRENTIRMLKLCKKYQTMVVLGTDAHVDTAVGEYPYAREVLEAVGFPEELVANTSLEKLRESLKKV</sequence>
<reference evidence="2" key="1">
    <citation type="journal article" date="2021" name="PeerJ">
        <title>Extensive microbial diversity within the chicken gut microbiome revealed by metagenomics and culture.</title>
        <authorList>
            <person name="Gilroy R."/>
            <person name="Ravi A."/>
            <person name="Getino M."/>
            <person name="Pursley I."/>
            <person name="Horton D.L."/>
            <person name="Alikhan N.F."/>
            <person name="Baker D."/>
            <person name="Gharbi K."/>
            <person name="Hall N."/>
            <person name="Watson M."/>
            <person name="Adriaenssens E.M."/>
            <person name="Foster-Nyarko E."/>
            <person name="Jarju S."/>
            <person name="Secka A."/>
            <person name="Antonio M."/>
            <person name="Oren A."/>
            <person name="Chaudhuri R.R."/>
            <person name="La Ragione R."/>
            <person name="Hildebrand F."/>
            <person name="Pallen M.J."/>
        </authorList>
    </citation>
    <scope>NUCLEOTIDE SEQUENCE</scope>
    <source>
        <strain evidence="2">ChiSxjej1B13-11762</strain>
    </source>
</reference>
<dbReference type="PANTHER" id="PTHR36928:SF1">
    <property type="entry name" value="PHOSPHATASE YCDX-RELATED"/>
    <property type="match status" value="1"/>
</dbReference>
<dbReference type="GO" id="GO:0008270">
    <property type="term" value="F:zinc ion binding"/>
    <property type="evidence" value="ECO:0007669"/>
    <property type="project" value="TreeGrafter"/>
</dbReference>
<dbReference type="CDD" id="cd07437">
    <property type="entry name" value="PHP_HisPPase_Ycdx_like"/>
    <property type="match status" value="1"/>
</dbReference>
<dbReference type="InterPro" id="IPR004013">
    <property type="entry name" value="PHP_dom"/>
</dbReference>
<dbReference type="InterPro" id="IPR050243">
    <property type="entry name" value="PHP_phosphatase"/>
</dbReference>
<feature type="domain" description="Polymerase/histidinol phosphatase N-terminal" evidence="1">
    <location>
        <begin position="5"/>
        <end position="79"/>
    </location>
</feature>
<dbReference type="EMBL" id="DXGF01000092">
    <property type="protein sequence ID" value="HIW83660.1"/>
    <property type="molecule type" value="Genomic_DNA"/>
</dbReference>